<sequence length="57" mass="6395">LTLRIERVRTYGDLRLPFHAPADDVAQLTERVHVLLAQASAASCPRALQRQRADGDR</sequence>
<comment type="caution">
    <text evidence="1">The sequence shown here is derived from an EMBL/GenBank/DDBJ whole genome shotgun (WGS) entry which is preliminary data.</text>
</comment>
<dbReference type="Proteomes" id="UP001458415">
    <property type="component" value="Unassembled WGS sequence"/>
</dbReference>
<protein>
    <submittedName>
        <fullName evidence="1">DUF2470 domain-containing protein</fullName>
    </submittedName>
</protein>
<evidence type="ECO:0000313" key="2">
    <source>
        <dbReference type="Proteomes" id="UP001458415"/>
    </source>
</evidence>
<feature type="non-terminal residue" evidence="1">
    <location>
        <position position="1"/>
    </location>
</feature>
<proteinExistence type="predicted"/>
<organism evidence="1 2">
    <name type="scientific">Streptomyces carpinensis</name>
    <dbReference type="NCBI Taxonomy" id="66369"/>
    <lineage>
        <taxon>Bacteria</taxon>
        <taxon>Bacillati</taxon>
        <taxon>Actinomycetota</taxon>
        <taxon>Actinomycetes</taxon>
        <taxon>Kitasatosporales</taxon>
        <taxon>Streptomycetaceae</taxon>
        <taxon>Streptomyces</taxon>
    </lineage>
</organism>
<dbReference type="EMBL" id="JBEPCU010001014">
    <property type="protein sequence ID" value="MER6982371.1"/>
    <property type="molecule type" value="Genomic_DNA"/>
</dbReference>
<gene>
    <name evidence="1" type="ORF">ABT317_36740</name>
</gene>
<reference evidence="1 2" key="1">
    <citation type="submission" date="2024-06" db="EMBL/GenBank/DDBJ databases">
        <title>The Natural Products Discovery Center: Release of the First 8490 Sequenced Strains for Exploring Actinobacteria Biosynthetic Diversity.</title>
        <authorList>
            <person name="Kalkreuter E."/>
            <person name="Kautsar S.A."/>
            <person name="Yang D."/>
            <person name="Bader C.D."/>
            <person name="Teijaro C.N."/>
            <person name="Fluegel L."/>
            <person name="Davis C.M."/>
            <person name="Simpson J.R."/>
            <person name="Lauterbach L."/>
            <person name="Steele A.D."/>
            <person name="Gui C."/>
            <person name="Meng S."/>
            <person name="Li G."/>
            <person name="Viehrig K."/>
            <person name="Ye F."/>
            <person name="Su P."/>
            <person name="Kiefer A.F."/>
            <person name="Nichols A."/>
            <person name="Cepeda A.J."/>
            <person name="Yan W."/>
            <person name="Fan B."/>
            <person name="Jiang Y."/>
            <person name="Adhikari A."/>
            <person name="Zheng C.-J."/>
            <person name="Schuster L."/>
            <person name="Cowan T.M."/>
            <person name="Smanski M.J."/>
            <person name="Chevrette M.G."/>
            <person name="De Carvalho L.P.S."/>
            <person name="Shen B."/>
        </authorList>
    </citation>
    <scope>NUCLEOTIDE SEQUENCE [LARGE SCALE GENOMIC DNA]</scope>
    <source>
        <strain evidence="1 2">NPDC000634</strain>
    </source>
</reference>
<evidence type="ECO:0000313" key="1">
    <source>
        <dbReference type="EMBL" id="MER6982371.1"/>
    </source>
</evidence>
<keyword evidence="2" id="KW-1185">Reference proteome</keyword>
<name>A0ABV1WDY4_9ACTN</name>
<accession>A0ABV1WDY4</accession>